<dbReference type="OrthoDB" id="2789670at2759"/>
<sequence length="500" mass="55511">MLVLVAAAAVALVLWIRSRVLRLPTHANLPPGPGRATPIPTQYPWRYFHSLSRTYGPVVTVWSNNQPTVIVNGVDAALFFLEKHARDSADRPANLVADTIFSHGKRTLLVGHNERWRRLRRALHHPLQPASARDLRDMQERLATGVVRDLLRSPAHFQDHIQTYAASLVVYMAYGRRTPARYSDPDIRKVVEGGKHLGILLRPGNYALFNANAWLRHVPGTLRTVHRWAADELALYRSQLDDVQRLLSVDPSSVAPCFATYLLENKAKFELEDDDIAYLLGSVFGAGSDTSSSAISIVVMAAATHVAEQKAVQAELDRLCGATPPTFNDLQDAHRLHAFIAETFRWRPVSSGGFAHKTTADVQYNGVTVPAGTSIMGNHWGIHRDTAYYGADVEAFRPGRWMTDDGEEFNDKMKHFQFGFGRRVCPGQHVANNSVLINAALMLWAFDVRPEADESGNEVDIDTLAFTNTANSHPLPFKASFTPRVENLEAVLGDGVHEHA</sequence>
<comment type="similarity">
    <text evidence="3 10">Belongs to the cytochrome P450 family.</text>
</comment>
<comment type="caution">
    <text evidence="11">The sequence shown here is derived from an EMBL/GenBank/DDBJ whole genome shotgun (WGS) entry which is preliminary data.</text>
</comment>
<evidence type="ECO:0000256" key="1">
    <source>
        <dbReference type="ARBA" id="ARBA00001971"/>
    </source>
</evidence>
<dbReference type="PROSITE" id="PS00086">
    <property type="entry name" value="CYTOCHROME_P450"/>
    <property type="match status" value="1"/>
</dbReference>
<evidence type="ECO:0000256" key="5">
    <source>
        <dbReference type="ARBA" id="ARBA00022723"/>
    </source>
</evidence>
<organism evidence="11 12">
    <name type="scientific">Vanrija humicola</name>
    <name type="common">Yeast</name>
    <name type="synonym">Cryptococcus humicola</name>
    <dbReference type="NCBI Taxonomy" id="5417"/>
    <lineage>
        <taxon>Eukaryota</taxon>
        <taxon>Fungi</taxon>
        <taxon>Dikarya</taxon>
        <taxon>Basidiomycota</taxon>
        <taxon>Agaricomycotina</taxon>
        <taxon>Tremellomycetes</taxon>
        <taxon>Trichosporonales</taxon>
        <taxon>Trichosporonaceae</taxon>
        <taxon>Vanrija</taxon>
    </lineage>
</organism>
<dbReference type="EMBL" id="QKWK01000006">
    <property type="protein sequence ID" value="TXT09082.1"/>
    <property type="molecule type" value="Genomic_DNA"/>
</dbReference>
<evidence type="ECO:0000256" key="7">
    <source>
        <dbReference type="ARBA" id="ARBA00023004"/>
    </source>
</evidence>
<reference evidence="11 12" key="1">
    <citation type="journal article" date="2019" name="PLoS Genet.">
        <title>Convergent evolution of linked mating-type loci in basidiomycete fungi.</title>
        <authorList>
            <person name="Sun S."/>
            <person name="Coelho M.A."/>
            <person name="Heitman J."/>
            <person name="Nowrousian M."/>
        </authorList>
    </citation>
    <scope>NUCLEOTIDE SEQUENCE [LARGE SCALE GENOMIC DNA]</scope>
    <source>
        <strain evidence="11 12">CBS 4282</strain>
    </source>
</reference>
<comment type="cofactor">
    <cofactor evidence="1 9">
        <name>heme</name>
        <dbReference type="ChEBI" id="CHEBI:30413"/>
    </cofactor>
</comment>
<evidence type="ECO:0000256" key="3">
    <source>
        <dbReference type="ARBA" id="ARBA00010617"/>
    </source>
</evidence>
<dbReference type="CDD" id="cd11065">
    <property type="entry name" value="CYP64-like"/>
    <property type="match status" value="1"/>
</dbReference>
<keyword evidence="5 9" id="KW-0479">Metal-binding</keyword>
<evidence type="ECO:0000256" key="9">
    <source>
        <dbReference type="PIRSR" id="PIRSR602401-1"/>
    </source>
</evidence>
<evidence type="ECO:0008006" key="13">
    <source>
        <dbReference type="Google" id="ProtNLM"/>
    </source>
</evidence>
<name>A0A7D8Z2S7_VANHU</name>
<dbReference type="PRINTS" id="PR00463">
    <property type="entry name" value="EP450I"/>
</dbReference>
<evidence type="ECO:0000256" key="10">
    <source>
        <dbReference type="RuleBase" id="RU000461"/>
    </source>
</evidence>
<evidence type="ECO:0000313" key="11">
    <source>
        <dbReference type="EMBL" id="TXT09082.1"/>
    </source>
</evidence>
<dbReference type="GO" id="GO:0004497">
    <property type="term" value="F:monooxygenase activity"/>
    <property type="evidence" value="ECO:0007669"/>
    <property type="project" value="UniProtKB-KW"/>
</dbReference>
<accession>A0A7D8Z2S7</accession>
<dbReference type="InterPro" id="IPR002401">
    <property type="entry name" value="Cyt_P450_E_grp-I"/>
</dbReference>
<evidence type="ECO:0000256" key="8">
    <source>
        <dbReference type="ARBA" id="ARBA00023033"/>
    </source>
</evidence>
<dbReference type="PANTHER" id="PTHR46300:SF1">
    <property type="entry name" value="P450, PUTATIVE (EUROFUNG)-RELATED"/>
    <property type="match status" value="1"/>
</dbReference>
<protein>
    <recommendedName>
        <fullName evidence="13">Cytochrome P450</fullName>
    </recommendedName>
</protein>
<dbReference type="InterPro" id="IPR050364">
    <property type="entry name" value="Cytochrome_P450_fung"/>
</dbReference>
<dbReference type="InterPro" id="IPR036396">
    <property type="entry name" value="Cyt_P450_sf"/>
</dbReference>
<keyword evidence="12" id="KW-1185">Reference proteome</keyword>
<feature type="binding site" description="axial binding residue" evidence="9">
    <location>
        <position position="425"/>
    </location>
    <ligand>
        <name>heme</name>
        <dbReference type="ChEBI" id="CHEBI:30413"/>
    </ligand>
    <ligandPart>
        <name>Fe</name>
        <dbReference type="ChEBI" id="CHEBI:18248"/>
    </ligandPart>
</feature>
<dbReference type="Pfam" id="PF00067">
    <property type="entry name" value="p450"/>
    <property type="match status" value="1"/>
</dbReference>
<dbReference type="GO" id="GO:0016705">
    <property type="term" value="F:oxidoreductase activity, acting on paired donors, with incorporation or reduction of molecular oxygen"/>
    <property type="evidence" value="ECO:0007669"/>
    <property type="project" value="InterPro"/>
</dbReference>
<dbReference type="InterPro" id="IPR017972">
    <property type="entry name" value="Cyt_P450_CS"/>
</dbReference>
<keyword evidence="4 9" id="KW-0349">Heme</keyword>
<evidence type="ECO:0000256" key="2">
    <source>
        <dbReference type="ARBA" id="ARBA00005179"/>
    </source>
</evidence>
<dbReference type="InterPro" id="IPR001128">
    <property type="entry name" value="Cyt_P450"/>
</dbReference>
<proteinExistence type="inferred from homology"/>
<dbReference type="GO" id="GO:0020037">
    <property type="term" value="F:heme binding"/>
    <property type="evidence" value="ECO:0007669"/>
    <property type="project" value="InterPro"/>
</dbReference>
<dbReference type="PANTHER" id="PTHR46300">
    <property type="entry name" value="P450, PUTATIVE (EUROFUNG)-RELATED-RELATED"/>
    <property type="match status" value="1"/>
</dbReference>
<keyword evidence="6 10" id="KW-0560">Oxidoreductase</keyword>
<evidence type="ECO:0000313" key="12">
    <source>
        <dbReference type="Proteomes" id="UP000473826"/>
    </source>
</evidence>
<evidence type="ECO:0000256" key="6">
    <source>
        <dbReference type="ARBA" id="ARBA00023002"/>
    </source>
</evidence>
<gene>
    <name evidence="11" type="ORF">VHUM_02556</name>
</gene>
<comment type="pathway">
    <text evidence="2">Secondary metabolite biosynthesis.</text>
</comment>
<dbReference type="AlphaFoldDB" id="A0A7D8Z2S7"/>
<dbReference type="GO" id="GO:0005506">
    <property type="term" value="F:iron ion binding"/>
    <property type="evidence" value="ECO:0007669"/>
    <property type="project" value="InterPro"/>
</dbReference>
<keyword evidence="8 10" id="KW-0503">Monooxygenase</keyword>
<dbReference type="Gene3D" id="1.10.630.10">
    <property type="entry name" value="Cytochrome P450"/>
    <property type="match status" value="1"/>
</dbReference>
<keyword evidence="7 9" id="KW-0408">Iron</keyword>
<dbReference type="Proteomes" id="UP000473826">
    <property type="component" value="Unassembled WGS sequence"/>
</dbReference>
<dbReference type="PRINTS" id="PR00385">
    <property type="entry name" value="P450"/>
</dbReference>
<evidence type="ECO:0000256" key="4">
    <source>
        <dbReference type="ARBA" id="ARBA00022617"/>
    </source>
</evidence>
<dbReference type="SUPFAM" id="SSF48264">
    <property type="entry name" value="Cytochrome P450"/>
    <property type="match status" value="1"/>
</dbReference>